<evidence type="ECO:0000256" key="2">
    <source>
        <dbReference type="ARBA" id="ARBA00022679"/>
    </source>
</evidence>
<comment type="pathway">
    <text evidence="4">Cofactor biosynthesis; pyridoxine 5'-phosphate biosynthesis; pyridoxine 5'-phosphate from D-erythrose 4-phosphate: step 5/5.</text>
</comment>
<feature type="binding site" evidence="4">
    <location>
        <position position="49"/>
    </location>
    <ligand>
        <name>1-deoxy-D-xylulose 5-phosphate</name>
        <dbReference type="ChEBI" id="CHEBI:57792"/>
    </ligand>
</feature>
<comment type="similarity">
    <text evidence="4">Belongs to the PNP synthase family.</text>
</comment>
<dbReference type="InterPro" id="IPR036130">
    <property type="entry name" value="Pyridoxine-5'_phos_synth"/>
</dbReference>
<dbReference type="Gene3D" id="3.20.20.70">
    <property type="entry name" value="Aldolase class I"/>
    <property type="match status" value="1"/>
</dbReference>
<keyword evidence="3 4" id="KW-0664">Pyridoxine biosynthesis</keyword>
<accession>A0A1H9QPP6</accession>
<sequence length="274" mass="29217">MHPPRILLGVNIDHIATLRQARGTRYPDPVQAALLAEESGADGITVHLREDRRHIQLRDVKLLAEVLNTRMNLEMAVTEEMLTLAEDIRPAHVCLVPEKREELTTEGGLDVVGGFDAVASACQRLAAAGCEVSLFIDPDADQIDAAQRAGAPVIELHTGAYAEAHPGSETATAEYQRLTAAATHAVSLGLVVNAGHGLHYHNVEAIAALPGINELNIGHAIIARALFVGLKDAVADMKRLIIAGQEAGLMAALDAHDHEHEEQHGHGHDGCCGH</sequence>
<keyword evidence="2 4" id="KW-0808">Transferase</keyword>
<dbReference type="PANTHER" id="PTHR30456">
    <property type="entry name" value="PYRIDOXINE 5'-PHOSPHATE SYNTHASE"/>
    <property type="match status" value="1"/>
</dbReference>
<evidence type="ECO:0000256" key="3">
    <source>
        <dbReference type="ARBA" id="ARBA00023096"/>
    </source>
</evidence>
<dbReference type="InterPro" id="IPR013785">
    <property type="entry name" value="Aldolase_TIM"/>
</dbReference>
<feature type="active site" description="Proton acceptor" evidence="4">
    <location>
        <position position="47"/>
    </location>
</feature>
<reference evidence="7" key="1">
    <citation type="submission" date="2016-10" db="EMBL/GenBank/DDBJ databases">
        <authorList>
            <person name="Varghese N."/>
            <person name="Submissions S."/>
        </authorList>
    </citation>
    <scope>NUCLEOTIDE SEQUENCE [LARGE SCALE GENOMIC DNA]</scope>
    <source>
        <strain evidence="7">CGMCC 1.6495</strain>
    </source>
</reference>
<keyword evidence="7" id="KW-1185">Reference proteome</keyword>
<comment type="catalytic activity">
    <reaction evidence="4">
        <text>3-amino-2-oxopropyl phosphate + 1-deoxy-D-xylulose 5-phosphate = pyridoxine 5'-phosphate + phosphate + 2 H2O + H(+)</text>
        <dbReference type="Rhea" id="RHEA:15265"/>
        <dbReference type="ChEBI" id="CHEBI:15377"/>
        <dbReference type="ChEBI" id="CHEBI:15378"/>
        <dbReference type="ChEBI" id="CHEBI:43474"/>
        <dbReference type="ChEBI" id="CHEBI:57279"/>
        <dbReference type="ChEBI" id="CHEBI:57792"/>
        <dbReference type="ChEBI" id="CHEBI:58589"/>
        <dbReference type="EC" id="2.6.99.2"/>
    </reaction>
</comment>
<dbReference type="HAMAP" id="MF_00279">
    <property type="entry name" value="PdxJ"/>
    <property type="match status" value="1"/>
</dbReference>
<feature type="binding site" evidence="4">
    <location>
        <position position="22"/>
    </location>
    <ligand>
        <name>3-amino-2-oxopropyl phosphate</name>
        <dbReference type="ChEBI" id="CHEBI:57279"/>
    </ligand>
</feature>
<evidence type="ECO:0000256" key="1">
    <source>
        <dbReference type="ARBA" id="ARBA00022490"/>
    </source>
</evidence>
<dbReference type="EMBL" id="FOGS01000002">
    <property type="protein sequence ID" value="SER62195.1"/>
    <property type="molecule type" value="Genomic_DNA"/>
</dbReference>
<feature type="binding site" evidence="4">
    <location>
        <begin position="218"/>
        <end position="219"/>
    </location>
    <ligand>
        <name>3-amino-2-oxopropyl phosphate</name>
        <dbReference type="ChEBI" id="CHEBI:57279"/>
    </ligand>
</feature>
<dbReference type="PANTHER" id="PTHR30456:SF0">
    <property type="entry name" value="PYRIDOXINE 5'-PHOSPHATE SYNTHASE"/>
    <property type="match status" value="1"/>
</dbReference>
<comment type="function">
    <text evidence="4">Catalyzes the complicated ring closure reaction between the two acyclic compounds 1-deoxy-D-xylulose-5-phosphate (DXP) and 3-amino-2-oxopropyl phosphate (1-amino-acetone-3-phosphate or AAP) to form pyridoxine 5'-phosphate (PNP) and inorganic phosphate.</text>
</comment>
<dbReference type="InterPro" id="IPR004569">
    <property type="entry name" value="PyrdxlP_synth_PdxJ"/>
</dbReference>
<evidence type="ECO:0000313" key="6">
    <source>
        <dbReference type="EMBL" id="SER62195.1"/>
    </source>
</evidence>
<feature type="site" description="Transition state stabilizer" evidence="4">
    <location>
        <position position="155"/>
    </location>
</feature>
<protein>
    <recommendedName>
        <fullName evidence="4 5">Pyridoxine 5'-phosphate synthase</fullName>
        <shortName evidence="4">PNP synthase</shortName>
        <ecNumber evidence="4 5">2.6.99.2</ecNumber>
    </recommendedName>
</protein>
<organism evidence="6 7">
    <name type="scientific">Vreelandella subterranea</name>
    <dbReference type="NCBI Taxonomy" id="416874"/>
    <lineage>
        <taxon>Bacteria</taxon>
        <taxon>Pseudomonadati</taxon>
        <taxon>Pseudomonadota</taxon>
        <taxon>Gammaproteobacteria</taxon>
        <taxon>Oceanospirillales</taxon>
        <taxon>Halomonadaceae</taxon>
        <taxon>Vreelandella</taxon>
    </lineage>
</organism>
<dbReference type="NCBIfam" id="TIGR00559">
    <property type="entry name" value="pdxJ"/>
    <property type="match status" value="1"/>
</dbReference>
<dbReference type="NCBIfam" id="NF003627">
    <property type="entry name" value="PRK05265.1-5"/>
    <property type="match status" value="1"/>
</dbReference>
<feature type="binding site" evidence="4">
    <location>
        <position position="11"/>
    </location>
    <ligand>
        <name>3-amino-2-oxopropyl phosphate</name>
        <dbReference type="ChEBI" id="CHEBI:57279"/>
    </ligand>
</feature>
<dbReference type="GO" id="GO:0008615">
    <property type="term" value="P:pyridoxine biosynthetic process"/>
    <property type="evidence" value="ECO:0007669"/>
    <property type="project" value="UniProtKB-UniRule"/>
</dbReference>
<dbReference type="Proteomes" id="UP000198505">
    <property type="component" value="Unassembled WGS sequence"/>
</dbReference>
<evidence type="ECO:0000256" key="4">
    <source>
        <dbReference type="HAMAP-Rule" id="MF_00279"/>
    </source>
</evidence>
<dbReference type="FunFam" id="3.20.20.70:FF:000042">
    <property type="entry name" value="Pyridoxine 5'-phosphate synthase"/>
    <property type="match status" value="1"/>
</dbReference>
<dbReference type="NCBIfam" id="NF003625">
    <property type="entry name" value="PRK05265.1-3"/>
    <property type="match status" value="1"/>
</dbReference>
<comment type="subcellular location">
    <subcellularLocation>
        <location evidence="4">Cytoplasm</location>
    </subcellularLocation>
</comment>
<dbReference type="GO" id="GO:0033856">
    <property type="term" value="F:pyridoxine 5'-phosphate synthase activity"/>
    <property type="evidence" value="ECO:0007669"/>
    <property type="project" value="UniProtKB-UniRule"/>
</dbReference>
<feature type="binding site" evidence="4">
    <location>
        <position position="54"/>
    </location>
    <ligand>
        <name>1-deoxy-D-xylulose 5-phosphate</name>
        <dbReference type="ChEBI" id="CHEBI:57792"/>
    </ligand>
</feature>
<feature type="active site" description="Proton acceptor" evidence="4">
    <location>
        <position position="74"/>
    </location>
</feature>
<proteinExistence type="inferred from homology"/>
<feature type="active site" description="Proton donor" evidence="4">
    <location>
        <position position="196"/>
    </location>
</feature>
<feature type="binding site" evidence="4">
    <location>
        <begin position="13"/>
        <end position="14"/>
    </location>
    <ligand>
        <name>1-deoxy-D-xylulose 5-phosphate</name>
        <dbReference type="ChEBI" id="CHEBI:57792"/>
    </ligand>
</feature>
<dbReference type="CDD" id="cd00003">
    <property type="entry name" value="PNPsynthase"/>
    <property type="match status" value="1"/>
</dbReference>
<evidence type="ECO:0000256" key="5">
    <source>
        <dbReference type="NCBIfam" id="TIGR00559"/>
    </source>
</evidence>
<gene>
    <name evidence="4" type="primary">pdxJ</name>
    <name evidence="6" type="ORF">SAMN04487958_10234</name>
</gene>
<dbReference type="RefSeq" id="WP_092825166.1">
    <property type="nucleotide sequence ID" value="NZ_FOGS01000002.1"/>
</dbReference>
<dbReference type="Pfam" id="PF03740">
    <property type="entry name" value="PdxJ"/>
    <property type="match status" value="1"/>
</dbReference>
<keyword evidence="1 4" id="KW-0963">Cytoplasm</keyword>
<dbReference type="NCBIfam" id="NF003623">
    <property type="entry name" value="PRK05265.1-1"/>
    <property type="match status" value="1"/>
</dbReference>
<dbReference type="AlphaFoldDB" id="A0A1H9QPP6"/>
<dbReference type="GO" id="GO:0005829">
    <property type="term" value="C:cytosol"/>
    <property type="evidence" value="ECO:0007669"/>
    <property type="project" value="TreeGrafter"/>
</dbReference>
<dbReference type="UniPathway" id="UPA00244">
    <property type="reaction ID" value="UER00313"/>
</dbReference>
<name>A0A1H9QPP6_9GAMM</name>
<comment type="subunit">
    <text evidence="4">Homooctamer; tetramer of dimers.</text>
</comment>
<dbReference type="SUPFAM" id="SSF63892">
    <property type="entry name" value="Pyridoxine 5'-phosphate synthase"/>
    <property type="match status" value="1"/>
</dbReference>
<feature type="binding site" evidence="4">
    <location>
        <position position="104"/>
    </location>
    <ligand>
        <name>1-deoxy-D-xylulose 5-phosphate</name>
        <dbReference type="ChEBI" id="CHEBI:57792"/>
    </ligand>
</feature>
<dbReference type="STRING" id="416874.SAMN04487958_10234"/>
<feature type="binding site" evidence="4">
    <location>
        <position position="197"/>
    </location>
    <ligand>
        <name>3-amino-2-oxopropyl phosphate</name>
        <dbReference type="ChEBI" id="CHEBI:57279"/>
    </ligand>
</feature>
<evidence type="ECO:0000313" key="7">
    <source>
        <dbReference type="Proteomes" id="UP000198505"/>
    </source>
</evidence>
<dbReference type="EC" id="2.6.99.2" evidence="4 5"/>